<dbReference type="EMBL" id="BAUJ01000024">
    <property type="protein sequence ID" value="GAD89619.1"/>
    <property type="molecule type" value="Genomic_DNA"/>
</dbReference>
<feature type="chain" id="PRO_5004732913" evidence="2">
    <location>
        <begin position="18"/>
        <end position="50"/>
    </location>
</feature>
<evidence type="ECO:0000313" key="4">
    <source>
        <dbReference type="Proteomes" id="UP000017800"/>
    </source>
</evidence>
<comment type="caution">
    <text evidence="3">The sequence shown here is derived from an EMBL/GenBank/DDBJ whole genome shotgun (WGS) entry which is preliminary data.</text>
</comment>
<keyword evidence="4" id="KW-1185">Reference proteome</keyword>
<dbReference type="Proteomes" id="UP000017800">
    <property type="component" value="Unassembled WGS sequence"/>
</dbReference>
<keyword evidence="1" id="KW-0812">Transmembrane</keyword>
<dbReference type="RefSeq" id="WP_023403983.1">
    <property type="nucleotide sequence ID" value="NZ_BAUJ01000024.1"/>
</dbReference>
<dbReference type="AlphaFoldDB" id="V5F382"/>
<feature type="signal peptide" evidence="2">
    <location>
        <begin position="1"/>
        <end position="17"/>
    </location>
</feature>
<protein>
    <submittedName>
        <fullName evidence="3">Uncharacterized protein</fullName>
    </submittedName>
</protein>
<accession>V5F382</accession>
<evidence type="ECO:0000313" key="3">
    <source>
        <dbReference type="EMBL" id="GAD89619.1"/>
    </source>
</evidence>
<reference evidence="3 4" key="1">
    <citation type="submission" date="2013-11" db="EMBL/GenBank/DDBJ databases">
        <title>Whole genome shotgun sequence of Vibrio halioticoli NBRC 102217.</title>
        <authorList>
            <person name="Isaki S."/>
            <person name="Kimura A."/>
            <person name="Ohji S."/>
            <person name="Hosoyama A."/>
            <person name="Fujita N."/>
            <person name="Hashimoto M."/>
            <person name="Hosoyama Y."/>
            <person name="Yamazoe A."/>
        </authorList>
    </citation>
    <scope>NUCLEOTIDE SEQUENCE [LARGE SCALE GENOMIC DNA]</scope>
    <source>
        <strain evidence="3 4">NBRC 102217</strain>
    </source>
</reference>
<keyword evidence="1" id="KW-1133">Transmembrane helix</keyword>
<sequence>MKKLLVSLMLLPITSFAHDTGFIHSHTTGPMSFSTIALAALLFCFLYKKL</sequence>
<evidence type="ECO:0000256" key="2">
    <source>
        <dbReference type="SAM" id="SignalP"/>
    </source>
</evidence>
<feature type="transmembrane region" description="Helical" evidence="1">
    <location>
        <begin position="27"/>
        <end position="47"/>
    </location>
</feature>
<organism evidence="3 4">
    <name type="scientific">Vibrio halioticoli NBRC 102217</name>
    <dbReference type="NCBI Taxonomy" id="1219072"/>
    <lineage>
        <taxon>Bacteria</taxon>
        <taxon>Pseudomonadati</taxon>
        <taxon>Pseudomonadota</taxon>
        <taxon>Gammaproteobacteria</taxon>
        <taxon>Vibrionales</taxon>
        <taxon>Vibrionaceae</taxon>
        <taxon>Vibrio</taxon>
    </lineage>
</organism>
<keyword evidence="2" id="KW-0732">Signal</keyword>
<name>V5F382_9VIBR</name>
<evidence type="ECO:0000256" key="1">
    <source>
        <dbReference type="SAM" id="Phobius"/>
    </source>
</evidence>
<keyword evidence="1" id="KW-0472">Membrane</keyword>
<proteinExistence type="predicted"/>
<gene>
    <name evidence="3" type="ORF">VHA01S_024_00130</name>
</gene>